<dbReference type="InterPro" id="IPR008979">
    <property type="entry name" value="Galactose-bd-like_sf"/>
</dbReference>
<proteinExistence type="predicted"/>
<dbReference type="EC" id="3.4.14.11" evidence="4"/>
<evidence type="ECO:0000256" key="2">
    <source>
        <dbReference type="SAM" id="SignalP"/>
    </source>
</evidence>
<dbReference type="InterPro" id="IPR000383">
    <property type="entry name" value="Xaa-Pro-like_dom"/>
</dbReference>
<keyword evidence="5" id="KW-1185">Reference proteome</keyword>
<dbReference type="InterPro" id="IPR054470">
    <property type="entry name" value="FIMAH_dom"/>
</dbReference>
<dbReference type="InterPro" id="IPR005674">
    <property type="entry name" value="CocE/Ser_esterase"/>
</dbReference>
<dbReference type="SMART" id="SM00939">
    <property type="entry name" value="PepX_C"/>
    <property type="match status" value="1"/>
</dbReference>
<dbReference type="AlphaFoldDB" id="A0A841PVQ1"/>
<protein>
    <submittedName>
        <fullName evidence="4">X-Pro dipeptidyl-peptidase</fullName>
        <ecNumber evidence="4">3.4.14.11</ecNumber>
    </submittedName>
</protein>
<sequence length="717" mass="80602">MTKRYFSKSMMMAFALAFASSSFFPAVSSAEQNQDITDKRVTHLIEDGVTQPHFSYEDAVRETVYVDTDLDTNGDGNNDQIAADIIRPAESEEGLDVPVIMIASPYNESLGRGEESELKEYEDGAPVKFPLYYDNYFVPRGYAVIHVDMVGTSLSDGCPTTGGFEETESVTAVIDWLNGRADASNEEGGDVNADWSTGKVGMYGKSYDGTLANAAAATGVEGLETIIPVTAISSWYDYYRSNGLLYFYNGPNGLANRVVNSERESECQPVFDQMAEDMDDESGNFNDFWDERSYLDDADNVSASVFLVHGLNDLNVKTNHFGQWWEELEEHDVDRKIWLTQTGHTEPFDFRREEWVDTVHRWFDHELLDIDNGIMDEPMADVERAASEWKTYDSWPDTEASTVHLNLGSEDGDRPGILTDAPVQEGETQSFTNDPQSESELVADPFEDNDNRLIFLSPELEEEVRFSGTPKVDINASVDGEAMNLTALIVDYGKDERVDHQSGSGGMGMLDEVDCWGESTERDNACYHKHEILTHEQDYEIVSRGWMDAQNYESVWESRPLTPGENYEFRWNTMTHDYAFKPGHRIGIIIAGSNTTYTVPNEDEIDIEVNLGESHIELPVVGGEQAIDFGLSAAGIQEIVEQFNEDGELEDEETVRSLNLHLTSVSHYEEQREAEKVVQHMGGFKDLLNNQLENELISETVFDHLNAQADALINKWE</sequence>
<dbReference type="Pfam" id="PF02129">
    <property type="entry name" value="Peptidase_S15"/>
    <property type="match status" value="1"/>
</dbReference>
<dbReference type="NCBIfam" id="NF003780">
    <property type="entry name" value="PRK05371.1-1"/>
    <property type="match status" value="1"/>
</dbReference>
<dbReference type="Pfam" id="PF08530">
    <property type="entry name" value="PepX_C"/>
    <property type="match status" value="1"/>
</dbReference>
<dbReference type="SUPFAM" id="SSF49785">
    <property type="entry name" value="Galactose-binding domain-like"/>
    <property type="match status" value="1"/>
</dbReference>
<name>A0A841PVQ1_9BACL</name>
<dbReference type="Pfam" id="PF22888">
    <property type="entry name" value="FIMAH"/>
    <property type="match status" value="1"/>
</dbReference>
<dbReference type="SUPFAM" id="SSF53474">
    <property type="entry name" value="alpha/beta-Hydrolases"/>
    <property type="match status" value="1"/>
</dbReference>
<dbReference type="RefSeq" id="WP_184405373.1">
    <property type="nucleotide sequence ID" value="NZ_JACHHJ010000006.1"/>
</dbReference>
<dbReference type="InterPro" id="IPR029058">
    <property type="entry name" value="AB_hydrolase_fold"/>
</dbReference>
<dbReference type="NCBIfam" id="TIGR00976">
    <property type="entry name" value="CocE_NonD"/>
    <property type="match status" value="1"/>
</dbReference>
<evidence type="ECO:0000259" key="3">
    <source>
        <dbReference type="SMART" id="SM00939"/>
    </source>
</evidence>
<gene>
    <name evidence="4" type="ORF">HNR44_003293</name>
</gene>
<accession>A0A841PVQ1</accession>
<dbReference type="EMBL" id="JACHHJ010000006">
    <property type="protein sequence ID" value="MBB6451286.1"/>
    <property type="molecule type" value="Genomic_DNA"/>
</dbReference>
<evidence type="ECO:0000256" key="1">
    <source>
        <dbReference type="ARBA" id="ARBA00022801"/>
    </source>
</evidence>
<feature type="domain" description="Xaa-Pro dipeptidyl-peptidase C-terminal" evidence="3">
    <location>
        <begin position="360"/>
        <end position="617"/>
    </location>
</feature>
<feature type="signal peptide" evidence="2">
    <location>
        <begin position="1"/>
        <end position="30"/>
    </location>
</feature>
<evidence type="ECO:0000313" key="4">
    <source>
        <dbReference type="EMBL" id="MBB6451286.1"/>
    </source>
</evidence>
<organism evidence="4 5">
    <name type="scientific">Geomicrobium halophilum</name>
    <dbReference type="NCBI Taxonomy" id="549000"/>
    <lineage>
        <taxon>Bacteria</taxon>
        <taxon>Bacillati</taxon>
        <taxon>Bacillota</taxon>
        <taxon>Bacilli</taxon>
        <taxon>Bacillales</taxon>
        <taxon>Geomicrobium</taxon>
    </lineage>
</organism>
<evidence type="ECO:0000313" key="5">
    <source>
        <dbReference type="Proteomes" id="UP000568839"/>
    </source>
</evidence>
<reference evidence="4 5" key="1">
    <citation type="submission" date="2020-08" db="EMBL/GenBank/DDBJ databases">
        <title>Genomic Encyclopedia of Type Strains, Phase IV (KMG-IV): sequencing the most valuable type-strain genomes for metagenomic binning, comparative biology and taxonomic classification.</title>
        <authorList>
            <person name="Goeker M."/>
        </authorList>
    </citation>
    <scope>NUCLEOTIDE SEQUENCE [LARGE SCALE GENOMIC DNA]</scope>
    <source>
        <strain evidence="4 5">DSM 21769</strain>
    </source>
</reference>
<dbReference type="InterPro" id="IPR013736">
    <property type="entry name" value="Xaa-Pro_dipept_C"/>
</dbReference>
<dbReference type="Gene3D" id="2.60.120.260">
    <property type="entry name" value="Galactose-binding domain-like"/>
    <property type="match status" value="1"/>
</dbReference>
<keyword evidence="1 4" id="KW-0378">Hydrolase</keyword>
<dbReference type="Gene3D" id="1.10.246.70">
    <property type="match status" value="1"/>
</dbReference>
<feature type="chain" id="PRO_5032786215" evidence="2">
    <location>
        <begin position="31"/>
        <end position="717"/>
    </location>
</feature>
<comment type="caution">
    <text evidence="4">The sequence shown here is derived from an EMBL/GenBank/DDBJ whole genome shotgun (WGS) entry which is preliminary data.</text>
</comment>
<keyword evidence="2" id="KW-0732">Signal</keyword>
<dbReference type="Proteomes" id="UP000568839">
    <property type="component" value="Unassembled WGS sequence"/>
</dbReference>
<dbReference type="Gene3D" id="3.40.50.1820">
    <property type="entry name" value="alpha/beta hydrolase"/>
    <property type="match status" value="1"/>
</dbReference>
<dbReference type="GO" id="GO:0008239">
    <property type="term" value="F:dipeptidyl-peptidase activity"/>
    <property type="evidence" value="ECO:0007669"/>
    <property type="project" value="UniProtKB-EC"/>
</dbReference>